<protein>
    <submittedName>
        <fullName evidence="2">Uncharacterized protein</fullName>
    </submittedName>
</protein>
<proteinExistence type="predicted"/>
<sequence>MCTYNIQDDLDEYFELDFSHETIDGKDILLDILEEGEPSEDKSSTSSKSKKRPSGGQVETGFLKGLGRKFKRSGYDVPEIGMGQPNTGDSKKRKGRHRMQTSASVTGETNHRKGYASSPFQGMAMRSTFEGTPSDNSNMNVADAPQDMRRCVSQPSIFLYDGNDEGE</sequence>
<dbReference type="EMBL" id="KQ246191">
    <property type="protein sequence ID" value="KNC73022.1"/>
    <property type="molecule type" value="Genomic_DNA"/>
</dbReference>
<dbReference type="GeneID" id="25914920"/>
<feature type="region of interest" description="Disordered" evidence="1">
    <location>
        <begin position="31"/>
        <end position="148"/>
    </location>
</feature>
<gene>
    <name evidence="2" type="ORF">SARC_14416</name>
</gene>
<keyword evidence="3" id="KW-1185">Reference proteome</keyword>
<dbReference type="AlphaFoldDB" id="A0A0L0F8I1"/>
<evidence type="ECO:0000256" key="1">
    <source>
        <dbReference type="SAM" id="MobiDB-lite"/>
    </source>
</evidence>
<accession>A0A0L0F8I1</accession>
<name>A0A0L0F8I1_9EUKA</name>
<organism evidence="2 3">
    <name type="scientific">Sphaeroforma arctica JP610</name>
    <dbReference type="NCBI Taxonomy" id="667725"/>
    <lineage>
        <taxon>Eukaryota</taxon>
        <taxon>Ichthyosporea</taxon>
        <taxon>Ichthyophonida</taxon>
        <taxon>Sphaeroforma</taxon>
    </lineage>
</organism>
<reference evidence="2 3" key="1">
    <citation type="submission" date="2011-02" db="EMBL/GenBank/DDBJ databases">
        <title>The Genome Sequence of Sphaeroforma arctica JP610.</title>
        <authorList>
            <consortium name="The Broad Institute Genome Sequencing Platform"/>
            <person name="Russ C."/>
            <person name="Cuomo C."/>
            <person name="Young S.K."/>
            <person name="Zeng Q."/>
            <person name="Gargeya S."/>
            <person name="Alvarado L."/>
            <person name="Berlin A."/>
            <person name="Chapman S.B."/>
            <person name="Chen Z."/>
            <person name="Freedman E."/>
            <person name="Gellesch M."/>
            <person name="Goldberg J."/>
            <person name="Griggs A."/>
            <person name="Gujja S."/>
            <person name="Heilman E."/>
            <person name="Heiman D."/>
            <person name="Howarth C."/>
            <person name="Mehta T."/>
            <person name="Neiman D."/>
            <person name="Pearson M."/>
            <person name="Roberts A."/>
            <person name="Saif S."/>
            <person name="Shea T."/>
            <person name="Shenoy N."/>
            <person name="Sisk P."/>
            <person name="Stolte C."/>
            <person name="Sykes S."/>
            <person name="White J."/>
            <person name="Yandava C."/>
            <person name="Burger G."/>
            <person name="Gray M.W."/>
            <person name="Holland P.W.H."/>
            <person name="King N."/>
            <person name="Lang F.B.F."/>
            <person name="Roger A.J."/>
            <person name="Ruiz-Trillo I."/>
            <person name="Haas B."/>
            <person name="Nusbaum C."/>
            <person name="Birren B."/>
        </authorList>
    </citation>
    <scope>NUCLEOTIDE SEQUENCE [LARGE SCALE GENOMIC DNA]</scope>
    <source>
        <strain evidence="2 3">JP610</strain>
    </source>
</reference>
<dbReference type="RefSeq" id="XP_014146924.1">
    <property type="nucleotide sequence ID" value="XM_014291449.1"/>
</dbReference>
<evidence type="ECO:0000313" key="2">
    <source>
        <dbReference type="EMBL" id="KNC73022.1"/>
    </source>
</evidence>
<dbReference type="Proteomes" id="UP000054560">
    <property type="component" value="Unassembled WGS sequence"/>
</dbReference>
<feature type="non-terminal residue" evidence="2">
    <location>
        <position position="167"/>
    </location>
</feature>
<feature type="compositionally biased region" description="Polar residues" evidence="1">
    <location>
        <begin position="129"/>
        <end position="140"/>
    </location>
</feature>
<evidence type="ECO:0000313" key="3">
    <source>
        <dbReference type="Proteomes" id="UP000054560"/>
    </source>
</evidence>